<dbReference type="PANTHER" id="PTHR43861:SF3">
    <property type="entry name" value="PUTATIVE (AFU_ORTHOLOGUE AFUA_2G14390)-RELATED"/>
    <property type="match status" value="1"/>
</dbReference>
<proteinExistence type="predicted"/>
<reference evidence="4" key="1">
    <citation type="journal article" date="2020" name="Stud. Mycol.">
        <title>101 Dothideomycetes genomes: a test case for predicting lifestyles and emergence of pathogens.</title>
        <authorList>
            <person name="Haridas S."/>
            <person name="Albert R."/>
            <person name="Binder M."/>
            <person name="Bloem J."/>
            <person name="Labutti K."/>
            <person name="Salamov A."/>
            <person name="Andreopoulos B."/>
            <person name="Baker S."/>
            <person name="Barry K."/>
            <person name="Bills G."/>
            <person name="Bluhm B."/>
            <person name="Cannon C."/>
            <person name="Castanera R."/>
            <person name="Culley D."/>
            <person name="Daum C."/>
            <person name="Ezra D."/>
            <person name="Gonzalez J."/>
            <person name="Henrissat B."/>
            <person name="Kuo A."/>
            <person name="Liang C."/>
            <person name="Lipzen A."/>
            <person name="Lutzoni F."/>
            <person name="Magnuson J."/>
            <person name="Mondo S."/>
            <person name="Nolan M."/>
            <person name="Ohm R."/>
            <person name="Pangilinan J."/>
            <person name="Park H.-J."/>
            <person name="Ramirez L."/>
            <person name="Alfaro M."/>
            <person name="Sun H."/>
            <person name="Tritt A."/>
            <person name="Yoshinaga Y."/>
            <person name="Zwiers L.-H."/>
            <person name="Turgeon B."/>
            <person name="Goodwin S."/>
            <person name="Spatafora J."/>
            <person name="Crous P."/>
            <person name="Grigoriev I."/>
        </authorList>
    </citation>
    <scope>NUCLEOTIDE SEQUENCE</scope>
    <source>
        <strain evidence="4">CBS 101060</strain>
    </source>
</reference>
<evidence type="ECO:0000259" key="3">
    <source>
        <dbReference type="Pfam" id="PF08242"/>
    </source>
</evidence>
<dbReference type="Gene3D" id="3.40.50.150">
    <property type="entry name" value="Vaccinia Virus protein VP39"/>
    <property type="match status" value="1"/>
</dbReference>
<dbReference type="SUPFAM" id="SSF53335">
    <property type="entry name" value="S-adenosyl-L-methionine-dependent methyltransferases"/>
    <property type="match status" value="1"/>
</dbReference>
<accession>A0A9P4VNJ8</accession>
<comment type="caution">
    <text evidence="4">The sequence shown here is derived from an EMBL/GenBank/DDBJ whole genome shotgun (WGS) entry which is preliminary data.</text>
</comment>
<keyword evidence="4" id="KW-0489">Methyltransferase</keyword>
<keyword evidence="1" id="KW-0808">Transferase</keyword>
<evidence type="ECO:0000313" key="4">
    <source>
        <dbReference type="EMBL" id="KAF2839816.1"/>
    </source>
</evidence>
<dbReference type="GO" id="GO:0008168">
    <property type="term" value="F:methyltransferase activity"/>
    <property type="evidence" value="ECO:0007669"/>
    <property type="project" value="UniProtKB-KW"/>
</dbReference>
<dbReference type="CDD" id="cd02440">
    <property type="entry name" value="AdoMet_MTases"/>
    <property type="match status" value="1"/>
</dbReference>
<protein>
    <submittedName>
        <fullName evidence="4">S-adenosyl-L-methionine-dependent methyltransferase</fullName>
    </submittedName>
</protein>
<evidence type="ECO:0000256" key="1">
    <source>
        <dbReference type="ARBA" id="ARBA00022679"/>
    </source>
</evidence>
<dbReference type="AlphaFoldDB" id="A0A9P4VNJ8"/>
<feature type="domain" description="Methyltransferase type 12" evidence="3">
    <location>
        <begin position="64"/>
        <end position="181"/>
    </location>
</feature>
<dbReference type="PANTHER" id="PTHR43861">
    <property type="entry name" value="TRANS-ACONITATE 2-METHYLTRANSFERASE-RELATED"/>
    <property type="match status" value="1"/>
</dbReference>
<evidence type="ECO:0000313" key="5">
    <source>
        <dbReference type="Proteomes" id="UP000799429"/>
    </source>
</evidence>
<feature type="compositionally biased region" description="Basic residues" evidence="2">
    <location>
        <begin position="196"/>
        <end position="206"/>
    </location>
</feature>
<feature type="region of interest" description="Disordered" evidence="2">
    <location>
        <begin position="193"/>
        <end position="215"/>
    </location>
</feature>
<dbReference type="OrthoDB" id="3647at2759"/>
<sequence>MSVTEANRKMFDEMAASYDIKPWQLKIGAQISTAFLSSIPWLDVAGLSVDSPDNDSPEHKVRLLDYACGTGAVSRALEPYVDVIRGIDLSSGMVEIFTRRFAEDRESAEKAGEVKRCKDIRAVVGDLFASPPELQLGEQEEHEGEFLNFDIVTVAGAYHHFEDVALATKRLVERLRPGGVLAVVDFLHGEGENEHAHHHHHHHGHGHEHQQNSGKEIDEQHKAMLPETVRKAINVFGFDENGMRALFEESGLTDFGFKVMEEKLRIEFDDKEMFRTWFLAKGRKPL</sequence>
<dbReference type="EMBL" id="MU006094">
    <property type="protein sequence ID" value="KAF2839816.1"/>
    <property type="molecule type" value="Genomic_DNA"/>
</dbReference>
<dbReference type="InterPro" id="IPR029063">
    <property type="entry name" value="SAM-dependent_MTases_sf"/>
</dbReference>
<name>A0A9P4VNJ8_9PEZI</name>
<dbReference type="GO" id="GO:0032259">
    <property type="term" value="P:methylation"/>
    <property type="evidence" value="ECO:0007669"/>
    <property type="project" value="UniProtKB-KW"/>
</dbReference>
<gene>
    <name evidence="4" type="ORF">M501DRAFT_953654</name>
</gene>
<keyword evidence="5" id="KW-1185">Reference proteome</keyword>
<dbReference type="Pfam" id="PF08242">
    <property type="entry name" value="Methyltransf_12"/>
    <property type="match status" value="1"/>
</dbReference>
<dbReference type="Proteomes" id="UP000799429">
    <property type="component" value="Unassembled WGS sequence"/>
</dbReference>
<organism evidence="4 5">
    <name type="scientific">Patellaria atrata CBS 101060</name>
    <dbReference type="NCBI Taxonomy" id="1346257"/>
    <lineage>
        <taxon>Eukaryota</taxon>
        <taxon>Fungi</taxon>
        <taxon>Dikarya</taxon>
        <taxon>Ascomycota</taxon>
        <taxon>Pezizomycotina</taxon>
        <taxon>Dothideomycetes</taxon>
        <taxon>Dothideomycetes incertae sedis</taxon>
        <taxon>Patellariales</taxon>
        <taxon>Patellariaceae</taxon>
        <taxon>Patellaria</taxon>
    </lineage>
</organism>
<dbReference type="InterPro" id="IPR013217">
    <property type="entry name" value="Methyltransf_12"/>
</dbReference>
<evidence type="ECO:0000256" key="2">
    <source>
        <dbReference type="SAM" id="MobiDB-lite"/>
    </source>
</evidence>